<evidence type="ECO:0000256" key="8">
    <source>
        <dbReference type="ARBA" id="ARBA00031306"/>
    </source>
</evidence>
<keyword evidence="7 10" id="KW-0460">Magnesium</keyword>
<dbReference type="PIRSF" id="PIRSF006268">
    <property type="entry name" value="ApbE"/>
    <property type="match status" value="1"/>
</dbReference>
<feature type="binding site" evidence="11">
    <location>
        <position position="290"/>
    </location>
    <ligand>
        <name>Mg(2+)</name>
        <dbReference type="ChEBI" id="CHEBI:18420"/>
    </ligand>
</feature>
<evidence type="ECO:0000256" key="1">
    <source>
        <dbReference type="ARBA" id="ARBA00011955"/>
    </source>
</evidence>
<evidence type="ECO:0000256" key="7">
    <source>
        <dbReference type="ARBA" id="ARBA00022842"/>
    </source>
</evidence>
<evidence type="ECO:0000256" key="4">
    <source>
        <dbReference type="ARBA" id="ARBA00022679"/>
    </source>
</evidence>
<keyword evidence="5 10" id="KW-0479">Metal-binding</keyword>
<proteinExistence type="inferred from homology"/>
<keyword evidence="12" id="KW-1003">Cell membrane</keyword>
<dbReference type="EMBL" id="JANCMU010000006">
    <property type="protein sequence ID" value="MDG4946731.1"/>
    <property type="molecule type" value="Genomic_DNA"/>
</dbReference>
<accession>A0A9X4MXL0</accession>
<evidence type="ECO:0000256" key="9">
    <source>
        <dbReference type="ARBA" id="ARBA00048540"/>
    </source>
</evidence>
<evidence type="ECO:0000256" key="3">
    <source>
        <dbReference type="ARBA" id="ARBA00022630"/>
    </source>
</evidence>
<dbReference type="InterPro" id="IPR024932">
    <property type="entry name" value="ApbE"/>
</dbReference>
<keyword evidence="12" id="KW-0449">Lipoprotein</keyword>
<comment type="function">
    <text evidence="12">Flavin transferase that catalyzes the transfer of the FMN moiety of FAD and its covalent binding to the hydroxyl group of a threonine residue in a target flavoprotein.</text>
</comment>
<evidence type="ECO:0000256" key="6">
    <source>
        <dbReference type="ARBA" id="ARBA00022827"/>
    </source>
</evidence>
<dbReference type="PANTHER" id="PTHR30040:SF2">
    <property type="entry name" value="FAD:PROTEIN FMN TRANSFERASE"/>
    <property type="match status" value="1"/>
</dbReference>
<keyword evidence="3 10" id="KW-0285">Flavoprotein</keyword>
<evidence type="ECO:0000256" key="12">
    <source>
        <dbReference type="RuleBase" id="RU363002"/>
    </source>
</evidence>
<comment type="cofactor">
    <cofactor evidence="11">
        <name>Mg(2+)</name>
        <dbReference type="ChEBI" id="CHEBI:18420"/>
    </cofactor>
    <cofactor evidence="11">
        <name>Mn(2+)</name>
        <dbReference type="ChEBI" id="CHEBI:29035"/>
    </cofactor>
    <text evidence="11">Magnesium. Can also use manganese.</text>
</comment>
<keyword evidence="6 10" id="KW-0274">FAD</keyword>
<dbReference type="SUPFAM" id="SSF143631">
    <property type="entry name" value="ApbE-like"/>
    <property type="match status" value="1"/>
</dbReference>
<gene>
    <name evidence="13" type="ORF">NMK71_09905</name>
</gene>
<organism evidence="13 14">
    <name type="scientific">Profundicola chukchiensis</name>
    <dbReference type="NCBI Taxonomy" id="2961959"/>
    <lineage>
        <taxon>Bacteria</taxon>
        <taxon>Pseudomonadati</taxon>
        <taxon>Bacteroidota</taxon>
        <taxon>Flavobacteriia</taxon>
        <taxon>Flavobacteriales</taxon>
        <taxon>Weeksellaceae</taxon>
        <taxon>Profundicola</taxon>
    </lineage>
</organism>
<feature type="binding site" evidence="11">
    <location>
        <position position="286"/>
    </location>
    <ligand>
        <name>Mg(2+)</name>
        <dbReference type="ChEBI" id="CHEBI:18420"/>
    </ligand>
</feature>
<dbReference type="EC" id="2.7.1.180" evidence="1 10"/>
<keyword evidence="14" id="KW-1185">Reference proteome</keyword>
<dbReference type="PANTHER" id="PTHR30040">
    <property type="entry name" value="THIAMINE BIOSYNTHESIS LIPOPROTEIN APBE"/>
    <property type="match status" value="1"/>
</dbReference>
<comment type="caution">
    <text evidence="13">The sequence shown here is derived from an EMBL/GenBank/DDBJ whole genome shotgun (WGS) entry which is preliminary data.</text>
</comment>
<sequence>MRNLLIFSFISLFLISCQKEEQKEQANEPIVMEGDAYGSTFRIVYYSYDKNFNKEVQEILEEFDHSVNTYIPTSILTKFNESENGSSADRMLLELFTISRNYNTKTNGFYDPSVSPLSDLWGFSSKGIKHSPTEQQVDSVMKFIGLKNISILENSLSKTDPRVALSFNAITGYVNDEVAKFLDSKKVESYLIEIGGEMIAKGKKPNGDAWTIGIDEPIENAEERVLNSVLELNNEAMATSGNYRKFHIDEETGQKIVHTMNPKTGYPEVSPLLSASVIAPSCAEADATATALMAMGLDKALEYIPTRPELKFYLIWSDENGKFMNKAFNGFELKKNDAE</sequence>
<protein>
    <recommendedName>
        <fullName evidence="2 10">FAD:protein FMN transferase</fullName>
        <ecNumber evidence="1 10">2.7.1.180</ecNumber>
    </recommendedName>
    <alternativeName>
        <fullName evidence="8 10">Flavin transferase</fullName>
    </alternativeName>
</protein>
<keyword evidence="12" id="KW-0472">Membrane</keyword>
<evidence type="ECO:0000256" key="11">
    <source>
        <dbReference type="PIRSR" id="PIRSR006268-2"/>
    </source>
</evidence>
<evidence type="ECO:0000313" key="14">
    <source>
        <dbReference type="Proteomes" id="UP001152599"/>
    </source>
</evidence>
<dbReference type="GO" id="GO:0016740">
    <property type="term" value="F:transferase activity"/>
    <property type="evidence" value="ECO:0007669"/>
    <property type="project" value="UniProtKB-UniRule"/>
</dbReference>
<feature type="binding site" evidence="11">
    <location>
        <position position="169"/>
    </location>
    <ligand>
        <name>Mg(2+)</name>
        <dbReference type="ChEBI" id="CHEBI:18420"/>
    </ligand>
</feature>
<evidence type="ECO:0000256" key="2">
    <source>
        <dbReference type="ARBA" id="ARBA00016337"/>
    </source>
</evidence>
<evidence type="ECO:0000256" key="10">
    <source>
        <dbReference type="PIRNR" id="PIRNR006268"/>
    </source>
</evidence>
<comment type="subcellular location">
    <subcellularLocation>
        <location evidence="12">Cell inner membrane</location>
        <topology evidence="12">Lipid-anchor</topology>
        <orientation evidence="12">Periplasmic side</orientation>
    </subcellularLocation>
</comment>
<dbReference type="GO" id="GO:0005886">
    <property type="term" value="C:plasma membrane"/>
    <property type="evidence" value="ECO:0007669"/>
    <property type="project" value="UniProtKB-SubCell"/>
</dbReference>
<dbReference type="Proteomes" id="UP001152599">
    <property type="component" value="Unassembled WGS sequence"/>
</dbReference>
<dbReference type="Pfam" id="PF02424">
    <property type="entry name" value="ApbE"/>
    <property type="match status" value="1"/>
</dbReference>
<keyword evidence="12" id="KW-0997">Cell inner membrane</keyword>
<evidence type="ECO:0000256" key="5">
    <source>
        <dbReference type="ARBA" id="ARBA00022723"/>
    </source>
</evidence>
<dbReference type="AlphaFoldDB" id="A0A9X4MXL0"/>
<reference evidence="13" key="1">
    <citation type="submission" date="2022-07" db="EMBL/GenBank/DDBJ databases">
        <title>Description and genome-wide analysis of Profundicola chukchiensis gen. nov., sp. nov., marine bacteria isolated from bottom sediments of the Chukchi Sea.</title>
        <authorList>
            <person name="Romanenko L."/>
            <person name="Otstavnykh N."/>
            <person name="Kurilenko V."/>
            <person name="Eremeev V."/>
            <person name="Velansky P."/>
            <person name="Mikhailov V."/>
            <person name="Isaeva M."/>
        </authorList>
    </citation>
    <scope>NUCLEOTIDE SEQUENCE</scope>
    <source>
        <strain evidence="13">KMM 9713</strain>
    </source>
</reference>
<dbReference type="Gene3D" id="3.10.520.10">
    <property type="entry name" value="ApbE-like domains"/>
    <property type="match status" value="1"/>
</dbReference>
<comment type="similarity">
    <text evidence="10 12">Belongs to the ApbE family.</text>
</comment>
<dbReference type="GO" id="GO:0046872">
    <property type="term" value="F:metal ion binding"/>
    <property type="evidence" value="ECO:0007669"/>
    <property type="project" value="UniProtKB-UniRule"/>
</dbReference>
<dbReference type="PROSITE" id="PS51257">
    <property type="entry name" value="PROKAR_LIPOPROTEIN"/>
    <property type="match status" value="1"/>
</dbReference>
<dbReference type="RefSeq" id="WP_304421068.1">
    <property type="nucleotide sequence ID" value="NZ_JANCMU010000006.1"/>
</dbReference>
<comment type="catalytic activity">
    <reaction evidence="9 10 12">
        <text>L-threonyl-[protein] + FAD = FMN-L-threonyl-[protein] + AMP + H(+)</text>
        <dbReference type="Rhea" id="RHEA:36847"/>
        <dbReference type="Rhea" id="RHEA-COMP:11060"/>
        <dbReference type="Rhea" id="RHEA-COMP:11061"/>
        <dbReference type="ChEBI" id="CHEBI:15378"/>
        <dbReference type="ChEBI" id="CHEBI:30013"/>
        <dbReference type="ChEBI" id="CHEBI:57692"/>
        <dbReference type="ChEBI" id="CHEBI:74257"/>
        <dbReference type="ChEBI" id="CHEBI:456215"/>
        <dbReference type="EC" id="2.7.1.180"/>
    </reaction>
</comment>
<keyword evidence="4 10" id="KW-0808">Transferase</keyword>
<name>A0A9X4MXL0_9FLAO</name>
<dbReference type="InterPro" id="IPR003374">
    <property type="entry name" value="ApbE-like_sf"/>
</dbReference>
<evidence type="ECO:0000313" key="13">
    <source>
        <dbReference type="EMBL" id="MDG4946731.1"/>
    </source>
</evidence>